<comment type="caution">
    <text evidence="1">The sequence shown here is derived from an EMBL/GenBank/DDBJ whole genome shotgun (WGS) entry which is preliminary data.</text>
</comment>
<dbReference type="SUPFAM" id="SSF55729">
    <property type="entry name" value="Acyl-CoA N-acyltransferases (Nat)"/>
    <property type="match status" value="1"/>
</dbReference>
<dbReference type="Gene3D" id="3.40.630.30">
    <property type="match status" value="1"/>
</dbReference>
<sequence length="563" mass="64213">MPSFRRLSITHLCLDEEFRGGLLTQRLLDQLKAKCIEQQYSGISLNCRHDYGAAKKVWANNGFYPVREKNGRGKGDYQVVTWWWANSSAPSLFESYEGNPEKINGVIDVNTLINLKENDISTAALTGDWLVNEIELSITKETYVELLRHEEALVREESRTFAGRFPMVEANDEIFDEKLKELEAILPLAITPQDKSDRRQLAYTYSANIEVFITSDVDLLSFADLVREKCGMHMFKPEEFVLHVDETLRESMYRPARFAGTRVSMNKIASLDLNLAQTQFRHNQERKSTFTRLLRAAVSDVHNTEVYLIRDGSSQLLGMFSMSSIADKECVVRILRINAGSLSFTLAAQVLDSIIKKAIVLMVEQVRIVDSYAEISHQLLSTFGFYLINNQYVKLCDYTARSLQKLKNIMDKKVHIKGSGEVLVKELIPCSTASPLWLEKALSPAKALDADVPIYVIPIKPHWAMELFDHRLALEDLFGSKPELAFSYENAYYTATKQIIQAPGRIVWYVSKGSSTKSSSYGKIRAISYLDEVTFGCPKELFKKYRRLMFLWDLWPGYASACR</sequence>
<dbReference type="AlphaFoldDB" id="A0A0F9I0K7"/>
<evidence type="ECO:0000313" key="1">
    <source>
        <dbReference type="EMBL" id="KKM13129.1"/>
    </source>
</evidence>
<proteinExistence type="predicted"/>
<dbReference type="InterPro" id="IPR016181">
    <property type="entry name" value="Acyl_CoA_acyltransferase"/>
</dbReference>
<protein>
    <recommendedName>
        <fullName evidence="2">N-acetyltransferase domain-containing protein</fullName>
    </recommendedName>
</protein>
<reference evidence="1" key="1">
    <citation type="journal article" date="2015" name="Nature">
        <title>Complex archaea that bridge the gap between prokaryotes and eukaryotes.</title>
        <authorList>
            <person name="Spang A."/>
            <person name="Saw J.H."/>
            <person name="Jorgensen S.L."/>
            <person name="Zaremba-Niedzwiedzka K."/>
            <person name="Martijn J."/>
            <person name="Lind A.E."/>
            <person name="van Eijk R."/>
            <person name="Schleper C."/>
            <person name="Guy L."/>
            <person name="Ettema T.J."/>
        </authorList>
    </citation>
    <scope>NUCLEOTIDE SEQUENCE</scope>
</reference>
<organism evidence="1">
    <name type="scientific">marine sediment metagenome</name>
    <dbReference type="NCBI Taxonomy" id="412755"/>
    <lineage>
        <taxon>unclassified sequences</taxon>
        <taxon>metagenomes</taxon>
        <taxon>ecological metagenomes</taxon>
    </lineage>
</organism>
<gene>
    <name evidence="1" type="ORF">LCGC14_1719370</name>
</gene>
<evidence type="ECO:0008006" key="2">
    <source>
        <dbReference type="Google" id="ProtNLM"/>
    </source>
</evidence>
<accession>A0A0F9I0K7</accession>
<name>A0A0F9I0K7_9ZZZZ</name>
<dbReference type="EMBL" id="LAZR01015448">
    <property type="protein sequence ID" value="KKM13129.1"/>
    <property type="molecule type" value="Genomic_DNA"/>
</dbReference>